<evidence type="ECO:0000313" key="3">
    <source>
        <dbReference type="Proteomes" id="UP000325778"/>
    </source>
</evidence>
<gene>
    <name evidence="2" type="ORF">GD578_18675</name>
</gene>
<evidence type="ECO:0000313" key="2">
    <source>
        <dbReference type="EMBL" id="QGA45691.1"/>
    </source>
</evidence>
<name>A0AB37CZ20_ACINO</name>
<protein>
    <recommendedName>
        <fullName evidence="4">Molecular chaperone</fullName>
    </recommendedName>
</protein>
<reference evidence="2 3" key="1">
    <citation type="journal article" date="2021" name="MSphere">
        <title>Complete Genome Sequencing of Acinetobacter baumannii AC1633 and Acinetobacter nosocomialis AC1530 Unveils a Large Multidrug-Resistant Plasmid Encoding the NDM-1 and OXA-58 Carbapenemases.</title>
        <authorList>
            <person name="Alattraqchi A.G."/>
            <person name="Mohd Rani F."/>
            <person name="A. Rahman N.I."/>
            <person name="Ismail S."/>
            <person name="Cleary D.W."/>
            <person name="Clarke S.C."/>
            <person name="Yeo C.C."/>
        </authorList>
    </citation>
    <scope>NUCLEOTIDE SEQUENCE [LARGE SCALE GENOMIC DNA]</scope>
    <source>
        <strain evidence="2 3">AC1530</strain>
    </source>
</reference>
<evidence type="ECO:0000256" key="1">
    <source>
        <dbReference type="SAM" id="SignalP"/>
    </source>
</evidence>
<dbReference type="RefSeq" id="WP_032040958.1">
    <property type="nucleotide sequence ID" value="NZ_BKKB01000135.1"/>
</dbReference>
<dbReference type="Proteomes" id="UP000325778">
    <property type="component" value="Chromosome"/>
</dbReference>
<dbReference type="EMBL" id="CP045560">
    <property type="protein sequence ID" value="QGA45691.1"/>
    <property type="molecule type" value="Genomic_DNA"/>
</dbReference>
<feature type="signal peptide" evidence="1">
    <location>
        <begin position="1"/>
        <end position="18"/>
    </location>
</feature>
<proteinExistence type="predicted"/>
<evidence type="ECO:0008006" key="4">
    <source>
        <dbReference type="Google" id="ProtNLM"/>
    </source>
</evidence>
<accession>A0AB37CZ20</accession>
<dbReference type="AlphaFoldDB" id="A0AB37CZ20"/>
<keyword evidence="1" id="KW-0732">Signal</keyword>
<feature type="chain" id="PRO_5044261638" description="Molecular chaperone" evidence="1">
    <location>
        <begin position="19"/>
        <end position="266"/>
    </location>
</feature>
<organism evidence="2 3">
    <name type="scientific">Acinetobacter nosocomialis</name>
    <dbReference type="NCBI Taxonomy" id="106654"/>
    <lineage>
        <taxon>Bacteria</taxon>
        <taxon>Pseudomonadati</taxon>
        <taxon>Pseudomonadota</taxon>
        <taxon>Gammaproteobacteria</taxon>
        <taxon>Moraxellales</taxon>
        <taxon>Moraxellaceae</taxon>
        <taxon>Acinetobacter</taxon>
        <taxon>Acinetobacter calcoaceticus/baumannii complex</taxon>
    </lineage>
</organism>
<sequence length="266" mass="30655">MFKFFLIGMLAWTNAANAEFNIENNQDQPVNIKLGYRSVLNSSFIYTDVSKNVDLKKNIVTVPYGEVTLLLNPVLNNNNEIKGKDYYFISYQPKILLGGSQYRLPFVISDVGAIGTSIIYNDNNISIFTIESYTNPVSNNNSKKFKSDIYVFNKKNLGIYNPSFLSINVKLRSLNDASMKFTKLSSIKYNKNDKSYQIVYDFQEVTEDFTSTGKVNYEKFPIQYSFSLIPDKNKPFLIKDIIEKRKGDKNIVSKIENNDMYSYFLK</sequence>